<evidence type="ECO:0000313" key="4">
    <source>
        <dbReference type="Proteomes" id="UP000675121"/>
    </source>
</evidence>
<feature type="signal peptide" evidence="1">
    <location>
        <begin position="1"/>
        <end position="27"/>
    </location>
</feature>
<proteinExistence type="predicted"/>
<dbReference type="PROSITE" id="PS51257">
    <property type="entry name" value="PROKAR_LIPOPROTEIN"/>
    <property type="match status" value="1"/>
</dbReference>
<dbReference type="Proteomes" id="UP000675121">
    <property type="component" value="Unassembled WGS sequence"/>
</dbReference>
<dbReference type="InterPro" id="IPR005586">
    <property type="entry name" value="ABC_trans_aux"/>
</dbReference>
<reference evidence="3" key="1">
    <citation type="submission" date="2021-02" db="EMBL/GenBank/DDBJ databases">
        <authorList>
            <person name="Vanwijnsberghe S."/>
        </authorList>
    </citation>
    <scope>NUCLEOTIDE SEQUENCE</scope>
    <source>
        <strain evidence="3">R-70211</strain>
    </source>
</reference>
<dbReference type="Pfam" id="PF03886">
    <property type="entry name" value="ABC_trans_aux"/>
    <property type="match status" value="1"/>
</dbReference>
<feature type="domain" description="ABC-type transport auxiliary lipoprotein component" evidence="2">
    <location>
        <begin position="28"/>
        <end position="186"/>
    </location>
</feature>
<sequence>MRRARACFILGLVAVLLGGCKSPPASFYTLSPDPSLTQLGTTRPVSMVIGPVTIPDTVDRPQIVTRVGDNEVAVNEFARWAQPLKGDIARVIAADLAALLNSQQISVSDGWYDPQTIWRVRLDVVRFESAPGRDVTIDVQWAVRPPGKARPVMGRTVAQEVISGSGFESIVEADDRALASVSRDIAAAVQASGGQ</sequence>
<evidence type="ECO:0000259" key="2">
    <source>
        <dbReference type="Pfam" id="PF03886"/>
    </source>
</evidence>
<comment type="caution">
    <text evidence="3">The sequence shown here is derived from an EMBL/GenBank/DDBJ whole genome shotgun (WGS) entry which is preliminary data.</text>
</comment>
<dbReference type="EMBL" id="CAJNAS010000002">
    <property type="protein sequence ID" value="CAE6869301.1"/>
    <property type="molecule type" value="Genomic_DNA"/>
</dbReference>
<accession>A0A9N8QUQ5</accession>
<protein>
    <recommendedName>
        <fullName evidence="2">ABC-type transport auxiliary lipoprotein component domain-containing protein</fullName>
    </recommendedName>
</protein>
<gene>
    <name evidence="3" type="ORF">R70211_01081</name>
</gene>
<keyword evidence="4" id="KW-1185">Reference proteome</keyword>
<dbReference type="RefSeq" id="WP_201074291.1">
    <property type="nucleotide sequence ID" value="NZ_CAJNAS010000002.1"/>
</dbReference>
<dbReference type="AlphaFoldDB" id="A0A9N8QUQ5"/>
<keyword evidence="1" id="KW-0732">Signal</keyword>
<name>A0A9N8QUQ5_9BURK</name>
<dbReference type="Gene3D" id="3.40.50.10610">
    <property type="entry name" value="ABC-type transport auxiliary lipoprotein component"/>
    <property type="match status" value="1"/>
</dbReference>
<evidence type="ECO:0000256" key="1">
    <source>
        <dbReference type="SAM" id="SignalP"/>
    </source>
</evidence>
<dbReference type="SUPFAM" id="SSF159594">
    <property type="entry name" value="XCC0632-like"/>
    <property type="match status" value="1"/>
</dbReference>
<evidence type="ECO:0000313" key="3">
    <source>
        <dbReference type="EMBL" id="CAE6869301.1"/>
    </source>
</evidence>
<organism evidence="3 4">
    <name type="scientific">Paraburkholderia domus</name>
    <dbReference type="NCBI Taxonomy" id="2793075"/>
    <lineage>
        <taxon>Bacteria</taxon>
        <taxon>Pseudomonadati</taxon>
        <taxon>Pseudomonadota</taxon>
        <taxon>Betaproteobacteria</taxon>
        <taxon>Burkholderiales</taxon>
        <taxon>Burkholderiaceae</taxon>
        <taxon>Paraburkholderia</taxon>
    </lineage>
</organism>
<feature type="chain" id="PRO_5040315128" description="ABC-type transport auxiliary lipoprotein component domain-containing protein" evidence="1">
    <location>
        <begin position="28"/>
        <end position="195"/>
    </location>
</feature>